<evidence type="ECO:0000313" key="2">
    <source>
        <dbReference type="EMBL" id="KPL72624.1"/>
    </source>
</evidence>
<organism evidence="2 3">
    <name type="scientific">Leptolinea tardivitalis</name>
    <dbReference type="NCBI Taxonomy" id="229920"/>
    <lineage>
        <taxon>Bacteria</taxon>
        <taxon>Bacillati</taxon>
        <taxon>Chloroflexota</taxon>
        <taxon>Anaerolineae</taxon>
        <taxon>Anaerolineales</taxon>
        <taxon>Anaerolineaceae</taxon>
        <taxon>Leptolinea</taxon>
    </lineage>
</organism>
<dbReference type="RefSeq" id="WP_062421319.1">
    <property type="nucleotide sequence ID" value="NZ_BBYA01000008.1"/>
</dbReference>
<dbReference type="Pfam" id="PF14229">
    <property type="entry name" value="DUF4332"/>
    <property type="match status" value="1"/>
</dbReference>
<accession>A0A0P6XSU7</accession>
<dbReference type="AlphaFoldDB" id="A0A0P6XSU7"/>
<keyword evidence="3" id="KW-1185">Reference proteome</keyword>
<dbReference type="STRING" id="229920.ADM99_05850"/>
<dbReference type="Proteomes" id="UP000050430">
    <property type="component" value="Unassembled WGS sequence"/>
</dbReference>
<comment type="caution">
    <text evidence="2">The sequence shown here is derived from an EMBL/GenBank/DDBJ whole genome shotgun (WGS) entry which is preliminary data.</text>
</comment>
<dbReference type="InterPro" id="IPR025567">
    <property type="entry name" value="DUF4332"/>
</dbReference>
<dbReference type="EMBL" id="LGCK01000007">
    <property type="protein sequence ID" value="KPL72624.1"/>
    <property type="molecule type" value="Genomic_DNA"/>
</dbReference>
<dbReference type="Gene3D" id="1.10.150.20">
    <property type="entry name" value="5' to 3' exonuclease, C-terminal subdomain"/>
    <property type="match status" value="1"/>
</dbReference>
<dbReference type="PATRIC" id="fig|229920.5.peg.1144"/>
<reference evidence="2 3" key="1">
    <citation type="submission" date="2015-07" db="EMBL/GenBank/DDBJ databases">
        <title>Genome sequence of Leptolinea tardivitalis DSM 16556.</title>
        <authorList>
            <person name="Hemp J."/>
            <person name="Ward L.M."/>
            <person name="Pace L.A."/>
            <person name="Fischer W.W."/>
        </authorList>
    </citation>
    <scope>NUCLEOTIDE SEQUENCE [LARGE SCALE GENOMIC DNA]</scope>
    <source>
        <strain evidence="2 3">YMTK-2</strain>
    </source>
</reference>
<evidence type="ECO:0000259" key="1">
    <source>
        <dbReference type="Pfam" id="PF14229"/>
    </source>
</evidence>
<gene>
    <name evidence="2" type="ORF">ADM99_05850</name>
</gene>
<dbReference type="OrthoDB" id="9794786at2"/>
<feature type="domain" description="DUF4332" evidence="1">
    <location>
        <begin position="8"/>
        <end position="128"/>
    </location>
</feature>
<evidence type="ECO:0000313" key="3">
    <source>
        <dbReference type="Proteomes" id="UP000050430"/>
    </source>
</evidence>
<sequence length="134" mass="14975">MTAIKDIEGIGDVYTKKLQAIGISSVEALLEKGATKKGRDDISKESGIDEHKILEWVNRADLYRIKGIGSEYSDLLEAAGVDTVVELSKRRSDNLTEKMVEVNVEKKLVRRVPTQQMVEGWIAEAKTLPRIVSY</sequence>
<proteinExistence type="predicted"/>
<name>A0A0P6XSU7_9CHLR</name>
<protein>
    <submittedName>
        <fullName evidence="2">Ferredoxin</fullName>
    </submittedName>
</protein>